<feature type="transmembrane region" description="Helical" evidence="7">
    <location>
        <begin position="218"/>
        <end position="243"/>
    </location>
</feature>
<dbReference type="InterPro" id="IPR052337">
    <property type="entry name" value="SAT4-like"/>
</dbReference>
<feature type="transmembrane region" description="Helical" evidence="7">
    <location>
        <begin position="131"/>
        <end position="153"/>
    </location>
</feature>
<evidence type="ECO:0000256" key="1">
    <source>
        <dbReference type="ARBA" id="ARBA00004141"/>
    </source>
</evidence>
<feature type="transmembrane region" description="Helical" evidence="7">
    <location>
        <begin position="183"/>
        <end position="206"/>
    </location>
</feature>
<evidence type="ECO:0000256" key="4">
    <source>
        <dbReference type="ARBA" id="ARBA00023136"/>
    </source>
</evidence>
<reference evidence="9" key="1">
    <citation type="journal article" date="2020" name="Stud. Mycol.">
        <title>101 Dothideomycetes genomes: a test case for predicting lifestyles and emergence of pathogens.</title>
        <authorList>
            <person name="Haridas S."/>
            <person name="Albert R."/>
            <person name="Binder M."/>
            <person name="Bloem J."/>
            <person name="Labutti K."/>
            <person name="Salamov A."/>
            <person name="Andreopoulos B."/>
            <person name="Baker S."/>
            <person name="Barry K."/>
            <person name="Bills G."/>
            <person name="Bluhm B."/>
            <person name="Cannon C."/>
            <person name="Castanera R."/>
            <person name="Culley D."/>
            <person name="Daum C."/>
            <person name="Ezra D."/>
            <person name="Gonzalez J."/>
            <person name="Henrissat B."/>
            <person name="Kuo A."/>
            <person name="Liang C."/>
            <person name="Lipzen A."/>
            <person name="Lutzoni F."/>
            <person name="Magnuson J."/>
            <person name="Mondo S."/>
            <person name="Nolan M."/>
            <person name="Ohm R."/>
            <person name="Pangilinan J."/>
            <person name="Park H.-J."/>
            <person name="Ramirez L."/>
            <person name="Alfaro M."/>
            <person name="Sun H."/>
            <person name="Tritt A."/>
            <person name="Yoshinaga Y."/>
            <person name="Zwiers L.-H."/>
            <person name="Turgeon B."/>
            <person name="Goodwin S."/>
            <person name="Spatafora J."/>
            <person name="Crous P."/>
            <person name="Grigoriev I."/>
        </authorList>
    </citation>
    <scope>NUCLEOTIDE SEQUENCE</scope>
    <source>
        <strain evidence="9">CBS 122367</strain>
    </source>
</reference>
<sequence length="395" mass="44917">MVTTGLLFAPPSLGPTVKITAFTLTAVSTLVVLVRFYCRVWVVGKLKSYDYLIVPAVLLTWGLCVINWFQIKYGSGSYDRAYASDPVKKNRRQAAAVWFSYQLIYPVVPALVKLSILFFYRSIATERNFRFLVHATITFVTASTVGMVLVTAFECPRKPSLAYSEFIFLRRKQYKCLEIRHLYFAQASLNIFSDIVVFILPLPILVKLRMPGHKRVGLLFLFSVGLLVPVAAAFRIQALHLWARAKWTEQRYYGGYVIFWDHIEANTAIICASVPSLQPLFKGLLGRLSQYSRGRVVYYYGEGETAMTFTTIGRRVSRRVDRDVPLDSPMPTYRPQQQKDDGDVENGVVLVREVTEEEEVEIRNRVQAFTIRPPTSTHSHPPKSPARPRDILSSG</sequence>
<evidence type="ECO:0000256" key="5">
    <source>
        <dbReference type="ARBA" id="ARBA00038359"/>
    </source>
</evidence>
<feature type="transmembrane region" description="Helical" evidence="7">
    <location>
        <begin position="19"/>
        <end position="37"/>
    </location>
</feature>
<accession>A0A6G1IYB9</accession>
<organism evidence="9 10">
    <name type="scientific">Lentithecium fluviatile CBS 122367</name>
    <dbReference type="NCBI Taxonomy" id="1168545"/>
    <lineage>
        <taxon>Eukaryota</taxon>
        <taxon>Fungi</taxon>
        <taxon>Dikarya</taxon>
        <taxon>Ascomycota</taxon>
        <taxon>Pezizomycotina</taxon>
        <taxon>Dothideomycetes</taxon>
        <taxon>Pleosporomycetidae</taxon>
        <taxon>Pleosporales</taxon>
        <taxon>Massarineae</taxon>
        <taxon>Lentitheciaceae</taxon>
        <taxon>Lentithecium</taxon>
    </lineage>
</organism>
<keyword evidence="4 7" id="KW-0472">Membrane</keyword>
<proteinExistence type="inferred from homology"/>
<evidence type="ECO:0000313" key="10">
    <source>
        <dbReference type="Proteomes" id="UP000799291"/>
    </source>
</evidence>
<dbReference type="Pfam" id="PF20684">
    <property type="entry name" value="Fung_rhodopsin"/>
    <property type="match status" value="1"/>
</dbReference>
<feature type="transmembrane region" description="Helical" evidence="7">
    <location>
        <begin position="98"/>
        <end position="119"/>
    </location>
</feature>
<dbReference type="AlphaFoldDB" id="A0A6G1IYB9"/>
<keyword evidence="3 7" id="KW-1133">Transmembrane helix</keyword>
<dbReference type="EMBL" id="MU005585">
    <property type="protein sequence ID" value="KAF2683105.1"/>
    <property type="molecule type" value="Genomic_DNA"/>
</dbReference>
<comment type="similarity">
    <text evidence="5">Belongs to the SAT4 family.</text>
</comment>
<evidence type="ECO:0000259" key="8">
    <source>
        <dbReference type="Pfam" id="PF20684"/>
    </source>
</evidence>
<dbReference type="OrthoDB" id="3934549at2759"/>
<evidence type="ECO:0000313" key="9">
    <source>
        <dbReference type="EMBL" id="KAF2683105.1"/>
    </source>
</evidence>
<dbReference type="PANTHER" id="PTHR33048">
    <property type="entry name" value="PTH11-LIKE INTEGRAL MEMBRANE PROTEIN (AFU_ORTHOLOGUE AFUA_5G11245)"/>
    <property type="match status" value="1"/>
</dbReference>
<protein>
    <recommendedName>
        <fullName evidence="8">Rhodopsin domain-containing protein</fullName>
    </recommendedName>
</protein>
<gene>
    <name evidence="9" type="ORF">K458DRAFT_405242</name>
</gene>
<keyword evidence="10" id="KW-1185">Reference proteome</keyword>
<dbReference type="PANTHER" id="PTHR33048:SF47">
    <property type="entry name" value="INTEGRAL MEMBRANE PROTEIN-RELATED"/>
    <property type="match status" value="1"/>
</dbReference>
<evidence type="ECO:0000256" key="2">
    <source>
        <dbReference type="ARBA" id="ARBA00022692"/>
    </source>
</evidence>
<keyword evidence="2 7" id="KW-0812">Transmembrane</keyword>
<evidence type="ECO:0000256" key="7">
    <source>
        <dbReference type="SAM" id="Phobius"/>
    </source>
</evidence>
<evidence type="ECO:0000256" key="6">
    <source>
        <dbReference type="SAM" id="MobiDB-lite"/>
    </source>
</evidence>
<name>A0A6G1IYB9_9PLEO</name>
<feature type="transmembrane region" description="Helical" evidence="7">
    <location>
        <begin position="49"/>
        <end position="69"/>
    </location>
</feature>
<evidence type="ECO:0000256" key="3">
    <source>
        <dbReference type="ARBA" id="ARBA00022989"/>
    </source>
</evidence>
<feature type="domain" description="Rhodopsin" evidence="8">
    <location>
        <begin position="34"/>
        <end position="282"/>
    </location>
</feature>
<comment type="subcellular location">
    <subcellularLocation>
        <location evidence="1">Membrane</location>
        <topology evidence="1">Multi-pass membrane protein</topology>
    </subcellularLocation>
</comment>
<feature type="region of interest" description="Disordered" evidence="6">
    <location>
        <begin position="367"/>
        <end position="395"/>
    </location>
</feature>
<dbReference type="GO" id="GO:0016020">
    <property type="term" value="C:membrane"/>
    <property type="evidence" value="ECO:0007669"/>
    <property type="project" value="UniProtKB-SubCell"/>
</dbReference>
<feature type="region of interest" description="Disordered" evidence="6">
    <location>
        <begin position="323"/>
        <end position="345"/>
    </location>
</feature>
<dbReference type="InterPro" id="IPR049326">
    <property type="entry name" value="Rhodopsin_dom_fungi"/>
</dbReference>
<dbReference type="Proteomes" id="UP000799291">
    <property type="component" value="Unassembled WGS sequence"/>
</dbReference>